<dbReference type="InterPro" id="IPR014729">
    <property type="entry name" value="Rossmann-like_a/b/a_fold"/>
</dbReference>
<name>A0A1W2M1V9_9PSEU</name>
<comment type="caution">
    <text evidence="3">The sequence shown here is derived from an EMBL/GenBank/DDBJ whole genome shotgun (WGS) entry which is preliminary data.</text>
</comment>
<reference evidence="3 4" key="1">
    <citation type="submission" date="2016-12" db="EMBL/GenBank/DDBJ databases">
        <title>Amycolatopsis keratiniphila subsp. keratiniphila genome sequencing and assembly.</title>
        <authorList>
            <person name="Mayilraj S."/>
            <person name="Kaur N."/>
        </authorList>
    </citation>
    <scope>NUCLEOTIDE SEQUENCE [LARGE SCALE GENOMIC DNA]</scope>
    <source>
        <strain evidence="3 4">DSM 44409</strain>
    </source>
</reference>
<organism evidence="3 4">
    <name type="scientific">Amycolatopsis keratiniphila subsp. keratiniphila</name>
    <dbReference type="NCBI Taxonomy" id="227715"/>
    <lineage>
        <taxon>Bacteria</taxon>
        <taxon>Bacillati</taxon>
        <taxon>Actinomycetota</taxon>
        <taxon>Actinomycetes</taxon>
        <taxon>Pseudonocardiales</taxon>
        <taxon>Pseudonocardiaceae</taxon>
        <taxon>Amycolatopsis</taxon>
        <taxon>Amycolatopsis japonica group</taxon>
    </lineage>
</organism>
<dbReference type="OrthoDB" id="3404132at2"/>
<dbReference type="SUPFAM" id="SSF52402">
    <property type="entry name" value="Adenine nucleotide alpha hydrolases-like"/>
    <property type="match status" value="2"/>
</dbReference>
<comment type="similarity">
    <text evidence="1">Belongs to the universal stress protein A family.</text>
</comment>
<evidence type="ECO:0000313" key="4">
    <source>
        <dbReference type="Proteomes" id="UP000076660"/>
    </source>
</evidence>
<dbReference type="PRINTS" id="PR01438">
    <property type="entry name" value="UNVRSLSTRESS"/>
</dbReference>
<feature type="domain" description="UspA" evidence="2">
    <location>
        <begin position="9"/>
        <end position="145"/>
    </location>
</feature>
<dbReference type="PANTHER" id="PTHR46268">
    <property type="entry name" value="STRESS RESPONSE PROTEIN NHAX"/>
    <property type="match status" value="1"/>
</dbReference>
<dbReference type="AlphaFoldDB" id="A0A1W2M1V9"/>
<protein>
    <submittedName>
        <fullName evidence="3">Universal stress protein</fullName>
    </submittedName>
</protein>
<dbReference type="EMBL" id="LQMT02000007">
    <property type="protein sequence ID" value="ONF73610.1"/>
    <property type="molecule type" value="Genomic_DNA"/>
</dbReference>
<evidence type="ECO:0000313" key="3">
    <source>
        <dbReference type="EMBL" id="ONF73610.1"/>
    </source>
</evidence>
<dbReference type="InterPro" id="IPR006016">
    <property type="entry name" value="UspA"/>
</dbReference>
<proteinExistence type="inferred from homology"/>
<accession>A0A1W2M1V9</accession>
<dbReference type="Gene3D" id="3.40.50.620">
    <property type="entry name" value="HUPs"/>
    <property type="match status" value="2"/>
</dbReference>
<dbReference type="Proteomes" id="UP000076660">
    <property type="component" value="Unassembled WGS sequence"/>
</dbReference>
<feature type="domain" description="UspA" evidence="2">
    <location>
        <begin position="158"/>
        <end position="295"/>
    </location>
</feature>
<evidence type="ECO:0000259" key="2">
    <source>
        <dbReference type="Pfam" id="PF00582"/>
    </source>
</evidence>
<dbReference type="Pfam" id="PF00582">
    <property type="entry name" value="Usp"/>
    <property type="match status" value="2"/>
</dbReference>
<gene>
    <name evidence="3" type="ORF">AVR91_0205705</name>
</gene>
<sequence length="302" mass="32533">MPEYSNGAVVVGIDGSDSSPRAVRWAAAEARRRHAELRLVHAIDEEELKFPRTLPLGEGLVEKARTRGHRLLRHARDLVREVEPSVKITAVLRHDRPAPALLAVSEDAALLVLGTEQIHALGRVLVGSVSIAVTTHARCPVAVVRPHIAEGEAPEEGPVVVGVDGSRASEAALALAFEEASWRGAPLVALHCWDDTFLAALFAESRTTLDTSDFEEREGEVLAERLAGWQEKYPEVQVERVLTRGRASDELLGYADRARLLIVGSRGRGGVAGMLLGSTSQRVLSAALCPVIVARSQGDGKR</sequence>
<dbReference type="RefSeq" id="WP_063271453.1">
    <property type="nucleotide sequence ID" value="NZ_LQMT02000007.1"/>
</dbReference>
<dbReference type="PANTHER" id="PTHR46268:SF6">
    <property type="entry name" value="UNIVERSAL STRESS PROTEIN UP12"/>
    <property type="match status" value="1"/>
</dbReference>
<evidence type="ECO:0000256" key="1">
    <source>
        <dbReference type="ARBA" id="ARBA00008791"/>
    </source>
</evidence>
<dbReference type="InterPro" id="IPR006015">
    <property type="entry name" value="Universal_stress_UspA"/>
</dbReference>